<comment type="caution">
    <text evidence="8">The sequence shown here is derived from an EMBL/GenBank/DDBJ whole genome shotgun (WGS) entry which is preliminary data.</text>
</comment>
<dbReference type="EMBL" id="JALJOU010000085">
    <property type="protein sequence ID" value="KAK9822670.1"/>
    <property type="molecule type" value="Genomic_DNA"/>
</dbReference>
<evidence type="ECO:0000256" key="3">
    <source>
        <dbReference type="ARBA" id="ARBA00022884"/>
    </source>
</evidence>
<dbReference type="GO" id="GO:0006412">
    <property type="term" value="P:translation"/>
    <property type="evidence" value="ECO:0007669"/>
    <property type="project" value="InterPro"/>
</dbReference>
<dbReference type="InterPro" id="IPR036870">
    <property type="entry name" value="Ribosomal_bS18_sf"/>
</dbReference>
<dbReference type="PANTHER" id="PTHR13479">
    <property type="entry name" value="30S RIBOSOMAL PROTEIN S18"/>
    <property type="match status" value="1"/>
</dbReference>
<keyword evidence="3" id="KW-0694">RNA-binding</keyword>
<evidence type="ECO:0000256" key="2">
    <source>
        <dbReference type="ARBA" id="ARBA00011458"/>
    </source>
</evidence>
<feature type="region of interest" description="Disordered" evidence="7">
    <location>
        <begin position="195"/>
        <end position="225"/>
    </location>
</feature>
<comment type="subunit">
    <text evidence="2">Part of the 30S ribosomal subunit.</text>
</comment>
<keyword evidence="5" id="KW-0687">Ribonucleoprotein</keyword>
<feature type="compositionally biased region" description="Basic and acidic residues" evidence="7">
    <location>
        <begin position="43"/>
        <end position="57"/>
    </location>
</feature>
<evidence type="ECO:0000256" key="4">
    <source>
        <dbReference type="ARBA" id="ARBA00022980"/>
    </source>
</evidence>
<feature type="compositionally biased region" description="Acidic residues" evidence="7">
    <location>
        <begin position="32"/>
        <end position="42"/>
    </location>
</feature>
<evidence type="ECO:0000313" key="8">
    <source>
        <dbReference type="EMBL" id="KAK9822670.1"/>
    </source>
</evidence>
<dbReference type="PANTHER" id="PTHR13479:SF40">
    <property type="entry name" value="SMALL RIBOSOMAL SUBUNIT PROTEIN BS18M"/>
    <property type="match status" value="1"/>
</dbReference>
<feature type="compositionally biased region" description="Polar residues" evidence="7">
    <location>
        <begin position="1"/>
        <end position="12"/>
    </location>
</feature>
<feature type="compositionally biased region" description="Pro residues" evidence="7">
    <location>
        <begin position="20"/>
        <end position="31"/>
    </location>
</feature>
<dbReference type="Gene3D" id="4.10.640.10">
    <property type="entry name" value="Ribosomal protein S18"/>
    <property type="match status" value="1"/>
</dbReference>
<dbReference type="GO" id="GO:0003735">
    <property type="term" value="F:structural constituent of ribosome"/>
    <property type="evidence" value="ECO:0007669"/>
    <property type="project" value="InterPro"/>
</dbReference>
<gene>
    <name evidence="8" type="ORF">WJX81_006879</name>
</gene>
<protein>
    <recommendedName>
        <fullName evidence="6">Small ribosomal subunit protein bS18c</fullName>
    </recommendedName>
</protein>
<feature type="compositionally biased region" description="Low complexity" evidence="7">
    <location>
        <begin position="71"/>
        <end position="85"/>
    </location>
</feature>
<feature type="region of interest" description="Disordered" evidence="7">
    <location>
        <begin position="1"/>
        <end position="179"/>
    </location>
</feature>
<evidence type="ECO:0000313" key="9">
    <source>
        <dbReference type="Proteomes" id="UP001445335"/>
    </source>
</evidence>
<keyword evidence="4" id="KW-0689">Ribosomal protein</keyword>
<comment type="similarity">
    <text evidence="1">Belongs to the bacterial ribosomal protein bS18 family.</text>
</comment>
<evidence type="ECO:0000256" key="6">
    <source>
        <dbReference type="ARBA" id="ARBA00035266"/>
    </source>
</evidence>
<dbReference type="InterPro" id="IPR001648">
    <property type="entry name" value="Ribosomal_bS18"/>
</dbReference>
<dbReference type="Proteomes" id="UP001445335">
    <property type="component" value="Unassembled WGS sequence"/>
</dbReference>
<name>A0AAW1QML1_9CHLO</name>
<dbReference type="SUPFAM" id="SSF46911">
    <property type="entry name" value="Ribosomal protein S18"/>
    <property type="match status" value="1"/>
</dbReference>
<feature type="compositionally biased region" description="Low complexity" evidence="7">
    <location>
        <begin position="157"/>
        <end position="168"/>
    </location>
</feature>
<evidence type="ECO:0000256" key="1">
    <source>
        <dbReference type="ARBA" id="ARBA00005589"/>
    </source>
</evidence>
<dbReference type="AlphaFoldDB" id="A0AAW1QML1"/>
<keyword evidence="9" id="KW-1185">Reference proteome</keyword>
<accession>A0AAW1QML1</accession>
<feature type="compositionally biased region" description="Acidic residues" evidence="7">
    <location>
        <begin position="142"/>
        <end position="156"/>
    </location>
</feature>
<evidence type="ECO:0000256" key="5">
    <source>
        <dbReference type="ARBA" id="ARBA00023274"/>
    </source>
</evidence>
<proteinExistence type="inferred from homology"/>
<feature type="compositionally biased region" description="Basic and acidic residues" evidence="7">
    <location>
        <begin position="110"/>
        <end position="123"/>
    </location>
</feature>
<dbReference type="Pfam" id="PF01084">
    <property type="entry name" value="Ribosomal_S18"/>
    <property type="match status" value="1"/>
</dbReference>
<sequence>MGHSRWTLTASFASSSDPPDASPPPAVPPPSDSEEEADVLDEVAERQRWRQFAERALDSSAGGPESDGADADTAGQAGAGAVAEDSGSFEGADSEYGGQEYSQGAAADSSDFKLDRDDAEDRIGSQQFFADALRDDGPNSPADEEILANTTDEDAAEGSVAGVVSGSASGSGAGTAGGQIDWTSWLKQRMSTVRAEDPVGGSRGSPFMPGPDAAGSADGGRGQGDFLSRYGSGASGAAAGDMGVAGQPQQAGPDGGAAVVRRADAVGMQPLEGWDQTYGELGQGMYAGDEINTSTRIHPTRTFLPGQTYTPEDLVKPEQASKGGFVPEAPTEKIKNGQVRREVDFRHVEILHVFLSATGRLPARRKSKLKQSTHRFMCRQIKVARQLALIPVTARLVDYEAEHDDFEDNMEAIQDGM</sequence>
<organism evidence="8 9">
    <name type="scientific">Elliptochloris bilobata</name>
    <dbReference type="NCBI Taxonomy" id="381761"/>
    <lineage>
        <taxon>Eukaryota</taxon>
        <taxon>Viridiplantae</taxon>
        <taxon>Chlorophyta</taxon>
        <taxon>core chlorophytes</taxon>
        <taxon>Trebouxiophyceae</taxon>
        <taxon>Trebouxiophyceae incertae sedis</taxon>
        <taxon>Elliptochloris clade</taxon>
        <taxon>Elliptochloris</taxon>
    </lineage>
</organism>
<dbReference type="GO" id="GO:0070181">
    <property type="term" value="F:small ribosomal subunit rRNA binding"/>
    <property type="evidence" value="ECO:0007669"/>
    <property type="project" value="TreeGrafter"/>
</dbReference>
<reference evidence="8 9" key="1">
    <citation type="journal article" date="2024" name="Nat. Commun.">
        <title>Phylogenomics reveals the evolutionary origins of lichenization in chlorophyte algae.</title>
        <authorList>
            <person name="Puginier C."/>
            <person name="Libourel C."/>
            <person name="Otte J."/>
            <person name="Skaloud P."/>
            <person name="Haon M."/>
            <person name="Grisel S."/>
            <person name="Petersen M."/>
            <person name="Berrin J.G."/>
            <person name="Delaux P.M."/>
            <person name="Dal Grande F."/>
            <person name="Keller J."/>
        </authorList>
    </citation>
    <scope>NUCLEOTIDE SEQUENCE [LARGE SCALE GENOMIC DNA]</scope>
    <source>
        <strain evidence="8 9">SAG 245.80</strain>
    </source>
</reference>
<evidence type="ECO:0000256" key="7">
    <source>
        <dbReference type="SAM" id="MobiDB-lite"/>
    </source>
</evidence>
<dbReference type="GO" id="GO:0005763">
    <property type="term" value="C:mitochondrial small ribosomal subunit"/>
    <property type="evidence" value="ECO:0007669"/>
    <property type="project" value="TreeGrafter"/>
</dbReference>